<sequence>MSDIQSIKIISTEVIDIPKPHVVYVIQISTPIRTWTVKRRFSDFISLNIELKSTVGKDPPGNLPPKQWSLIKSLTDEQLIRERSLILEQYLILILNSKNSIWRESFGFKDFLSIPSNLKNLKLVVEGEESEINFTIKSWLIEFKNLENLLKKIRSILLKRDSFALYQGNSIDSRKFSIESKKLLNEFKKRLEILEISLNNNFNFLKELSKGEKQRREELIYQLKIEYNNLIKISEIGVKVNNNNDSSSKNSKILQNENSSSSSSTLTTTTTTKTNVGRIFGQKSLSTTPTPLETNETRPLDDENLIQLQNNKMNNQDEQLKELSNLLKKQKQIGQEINQEIQEQNDLLFEIENDIDKTNRKLGKAKRQLNKLG</sequence>
<dbReference type="InterPro" id="IPR001683">
    <property type="entry name" value="PX_dom"/>
</dbReference>
<feature type="compositionally biased region" description="Low complexity" evidence="6">
    <location>
        <begin position="242"/>
        <end position="252"/>
    </location>
</feature>
<dbReference type="Gene3D" id="1.20.5.110">
    <property type="match status" value="1"/>
</dbReference>
<dbReference type="KEGG" id="kpin:30168900"/>
<dbReference type="Gene3D" id="3.30.1520.10">
    <property type="entry name" value="Phox-like domain"/>
    <property type="match status" value="1"/>
</dbReference>
<dbReference type="InterPro" id="IPR000727">
    <property type="entry name" value="T_SNARE_dom"/>
</dbReference>
<accession>A0A1B9ID49</accession>
<dbReference type="EMBL" id="KI894007">
    <property type="protein sequence ID" value="OCF53230.1"/>
    <property type="molecule type" value="Genomic_DNA"/>
</dbReference>
<evidence type="ECO:0000313" key="11">
    <source>
        <dbReference type="Proteomes" id="UP000094020"/>
    </source>
</evidence>
<evidence type="ECO:0000256" key="2">
    <source>
        <dbReference type="ARBA" id="ARBA00022554"/>
    </source>
</evidence>
<gene>
    <name evidence="9" type="ORF">I206_00531</name>
    <name evidence="10" type="ORF">I206_100796</name>
</gene>
<feature type="compositionally biased region" description="Low complexity" evidence="6">
    <location>
        <begin position="259"/>
        <end position="274"/>
    </location>
</feature>
<dbReference type="Proteomes" id="UP000094020">
    <property type="component" value="Chromosome 1"/>
</dbReference>
<dbReference type="PROSITE" id="PS50195">
    <property type="entry name" value="PX"/>
    <property type="match status" value="1"/>
</dbReference>
<reference evidence="10" key="4">
    <citation type="submission" date="2024-02" db="EMBL/GenBank/DDBJ databases">
        <title>Comparative genomics of Cryptococcus and Kwoniella reveals pathogenesis evolution and contrasting modes of karyotype evolution via chromosome fusion or intercentromeric recombination.</title>
        <authorList>
            <person name="Coelho M.A."/>
            <person name="David-Palma M."/>
            <person name="Shea T."/>
            <person name="Bowers K."/>
            <person name="McGinley-Smith S."/>
            <person name="Mohammad A.W."/>
            <person name="Gnirke A."/>
            <person name="Yurkov A.M."/>
            <person name="Nowrousian M."/>
            <person name="Sun S."/>
            <person name="Cuomo C.A."/>
            <person name="Heitman J."/>
        </authorList>
    </citation>
    <scope>NUCLEOTIDE SEQUENCE</scope>
    <source>
        <strain evidence="10">CBS 10737</strain>
    </source>
</reference>
<dbReference type="GO" id="GO:0097576">
    <property type="term" value="P:vacuole fusion"/>
    <property type="evidence" value="ECO:0007669"/>
    <property type="project" value="UniProtKB-ARBA"/>
</dbReference>
<comment type="function">
    <text evidence="4">Essential for proper morphogenesis of the vacuole. May exist as structural reinforcement on the surface of the vacuolar membrane and be required for maintenance against rupture by osmotic pressure.</text>
</comment>
<protein>
    <recommendedName>
        <fullName evidence="12">Syntaxin</fullName>
    </recommendedName>
</protein>
<evidence type="ECO:0000313" key="9">
    <source>
        <dbReference type="EMBL" id="OCF53230.1"/>
    </source>
</evidence>
<dbReference type="GO" id="GO:0000329">
    <property type="term" value="C:fungal-type vacuole membrane"/>
    <property type="evidence" value="ECO:0007669"/>
    <property type="project" value="UniProtKB-ARBA"/>
</dbReference>
<keyword evidence="3 5" id="KW-0175">Coiled coil</keyword>
<dbReference type="Pfam" id="PF00787">
    <property type="entry name" value="PX"/>
    <property type="match status" value="1"/>
</dbReference>
<reference evidence="9" key="3">
    <citation type="submission" date="2016-07" db="EMBL/GenBank/DDBJ databases">
        <title>Evolution of pathogenesis and genome organization in the Tremellales.</title>
        <authorList>
            <person name="Cuomo C."/>
            <person name="Litvintseva A."/>
            <person name="Heitman J."/>
            <person name="Chen Y."/>
            <person name="Sun S."/>
            <person name="Springer D."/>
            <person name="Dromer F."/>
            <person name="Young S."/>
            <person name="Zeng Q."/>
            <person name="Chapman S."/>
            <person name="Gujja S."/>
            <person name="Saif S."/>
            <person name="Birren B."/>
        </authorList>
    </citation>
    <scope>NUCLEOTIDE SEQUENCE</scope>
    <source>
        <strain evidence="9">CBS 10737</strain>
    </source>
</reference>
<dbReference type="SMART" id="SM00312">
    <property type="entry name" value="PX"/>
    <property type="match status" value="1"/>
</dbReference>
<dbReference type="InterPro" id="IPR036871">
    <property type="entry name" value="PX_dom_sf"/>
</dbReference>
<dbReference type="GO" id="GO:0016192">
    <property type="term" value="P:vesicle-mediated transport"/>
    <property type="evidence" value="ECO:0007669"/>
    <property type="project" value="UniProtKB-ARBA"/>
</dbReference>
<feature type="coiled-coil region" evidence="5">
    <location>
        <begin position="306"/>
        <end position="368"/>
    </location>
</feature>
<evidence type="ECO:0000256" key="3">
    <source>
        <dbReference type="ARBA" id="ARBA00023054"/>
    </source>
</evidence>
<dbReference type="GO" id="GO:0035091">
    <property type="term" value="F:phosphatidylinositol binding"/>
    <property type="evidence" value="ECO:0007669"/>
    <property type="project" value="InterPro"/>
</dbReference>
<dbReference type="SUPFAM" id="SSF64268">
    <property type="entry name" value="PX domain"/>
    <property type="match status" value="1"/>
</dbReference>
<evidence type="ECO:0008006" key="12">
    <source>
        <dbReference type="Google" id="ProtNLM"/>
    </source>
</evidence>
<dbReference type="PROSITE" id="PS50192">
    <property type="entry name" value="T_SNARE"/>
    <property type="match status" value="1"/>
</dbReference>
<reference evidence="10" key="2">
    <citation type="submission" date="2013-07" db="EMBL/GenBank/DDBJ databases">
        <authorList>
            <consortium name="The Broad Institute Genome Sequencing Platform"/>
            <person name="Cuomo C."/>
            <person name="Litvintseva A."/>
            <person name="Chen Y."/>
            <person name="Heitman J."/>
            <person name="Sun S."/>
            <person name="Springer D."/>
            <person name="Dromer F."/>
            <person name="Young S.K."/>
            <person name="Zeng Q."/>
            <person name="Gargeya S."/>
            <person name="Fitzgerald M."/>
            <person name="Abouelleil A."/>
            <person name="Alvarado L."/>
            <person name="Berlin A.M."/>
            <person name="Chapman S.B."/>
            <person name="Dewar J."/>
            <person name="Goldberg J."/>
            <person name="Griggs A."/>
            <person name="Gujja S."/>
            <person name="Hansen M."/>
            <person name="Howarth C."/>
            <person name="Imamovic A."/>
            <person name="Larimer J."/>
            <person name="McCowan C."/>
            <person name="Murphy C."/>
            <person name="Pearson M."/>
            <person name="Priest M."/>
            <person name="Roberts A."/>
            <person name="Saif S."/>
            <person name="Shea T."/>
            <person name="Sykes S."/>
            <person name="Wortman J."/>
            <person name="Nusbaum C."/>
            <person name="Birren B."/>
        </authorList>
    </citation>
    <scope>NUCLEOTIDE SEQUENCE</scope>
    <source>
        <strain evidence="10">CBS 10737</strain>
    </source>
</reference>
<dbReference type="CDD" id="cd15858">
    <property type="entry name" value="SNARE_VAM7"/>
    <property type="match status" value="1"/>
</dbReference>
<evidence type="ECO:0000313" key="10">
    <source>
        <dbReference type="EMBL" id="WWC66889.1"/>
    </source>
</evidence>
<evidence type="ECO:0000259" key="8">
    <source>
        <dbReference type="PROSITE" id="PS50195"/>
    </source>
</evidence>
<dbReference type="CDD" id="cd06897">
    <property type="entry name" value="PX_SNARE"/>
    <property type="match status" value="1"/>
</dbReference>
<dbReference type="SMART" id="SM00397">
    <property type="entry name" value="t_SNARE"/>
    <property type="match status" value="1"/>
</dbReference>
<feature type="compositionally biased region" description="Polar residues" evidence="6">
    <location>
        <begin position="283"/>
        <end position="294"/>
    </location>
</feature>
<dbReference type="EMBL" id="CP144519">
    <property type="protein sequence ID" value="WWC66889.1"/>
    <property type="molecule type" value="Genomic_DNA"/>
</dbReference>
<feature type="region of interest" description="Disordered" evidence="6">
    <location>
        <begin position="242"/>
        <end position="297"/>
    </location>
</feature>
<reference evidence="9" key="1">
    <citation type="submission" date="2013-07" db="EMBL/GenBank/DDBJ databases">
        <title>The Genome Sequence of Cryptococcus pinus CBS10737.</title>
        <authorList>
            <consortium name="The Broad Institute Genome Sequencing Platform"/>
            <person name="Cuomo C."/>
            <person name="Litvintseva A."/>
            <person name="Chen Y."/>
            <person name="Heitman J."/>
            <person name="Sun S."/>
            <person name="Springer D."/>
            <person name="Dromer F."/>
            <person name="Young S.K."/>
            <person name="Zeng Q."/>
            <person name="Gargeya S."/>
            <person name="Fitzgerald M."/>
            <person name="Abouelleil A."/>
            <person name="Alvarado L."/>
            <person name="Berlin A.M."/>
            <person name="Chapman S.B."/>
            <person name="Dewar J."/>
            <person name="Goldberg J."/>
            <person name="Griggs A."/>
            <person name="Gujja S."/>
            <person name="Hansen M."/>
            <person name="Howarth C."/>
            <person name="Imamovic A."/>
            <person name="Larimer J."/>
            <person name="McCowan C."/>
            <person name="Murphy C."/>
            <person name="Pearson M."/>
            <person name="Priest M."/>
            <person name="Roberts A."/>
            <person name="Saif S."/>
            <person name="Shea T."/>
            <person name="Sykes S."/>
            <person name="Wortman J."/>
            <person name="Nusbaum C."/>
            <person name="Birren B."/>
        </authorList>
    </citation>
    <scope>NUCLEOTIDE SEQUENCE [LARGE SCALE GENOMIC DNA]</scope>
    <source>
        <strain evidence="9">CBS 10737</strain>
    </source>
</reference>
<comment type="subcellular location">
    <subcellularLocation>
        <location evidence="1">Vacuole</location>
    </subcellularLocation>
</comment>
<feature type="domain" description="T-SNARE coiled-coil homology" evidence="7">
    <location>
        <begin position="310"/>
        <end position="372"/>
    </location>
</feature>
<dbReference type="AlphaFoldDB" id="A0A1B9ID49"/>
<dbReference type="SUPFAM" id="SSF58038">
    <property type="entry name" value="SNARE fusion complex"/>
    <property type="match status" value="1"/>
</dbReference>
<organism evidence="9">
    <name type="scientific">Kwoniella pini CBS 10737</name>
    <dbReference type="NCBI Taxonomy" id="1296096"/>
    <lineage>
        <taxon>Eukaryota</taxon>
        <taxon>Fungi</taxon>
        <taxon>Dikarya</taxon>
        <taxon>Basidiomycota</taxon>
        <taxon>Agaricomycotina</taxon>
        <taxon>Tremellomycetes</taxon>
        <taxon>Tremellales</taxon>
        <taxon>Cryptococcaceae</taxon>
        <taxon>Kwoniella</taxon>
    </lineage>
</organism>
<evidence type="ECO:0000256" key="6">
    <source>
        <dbReference type="SAM" id="MobiDB-lite"/>
    </source>
</evidence>
<dbReference type="STRING" id="1296096.A0A1B9ID49"/>
<keyword evidence="2" id="KW-0926">Vacuole</keyword>
<dbReference type="FunFam" id="1.20.5.110:FF:000058">
    <property type="entry name" value="VAM7p Vacuolar SNARE protein"/>
    <property type="match status" value="1"/>
</dbReference>
<dbReference type="OrthoDB" id="428895at2759"/>
<evidence type="ECO:0000256" key="5">
    <source>
        <dbReference type="SAM" id="Coils"/>
    </source>
</evidence>
<evidence type="ECO:0000256" key="4">
    <source>
        <dbReference type="ARBA" id="ARBA00054927"/>
    </source>
</evidence>
<proteinExistence type="predicted"/>
<evidence type="ECO:0000259" key="7">
    <source>
        <dbReference type="PROSITE" id="PS50192"/>
    </source>
</evidence>
<keyword evidence="11" id="KW-1185">Reference proteome</keyword>
<name>A0A1B9ID49_9TREE</name>
<dbReference type="GeneID" id="30168900"/>
<feature type="domain" description="PX" evidence="8">
    <location>
        <begin position="2"/>
        <end position="118"/>
    </location>
</feature>
<dbReference type="RefSeq" id="XP_019014449.1">
    <property type="nucleotide sequence ID" value="XM_019152311.1"/>
</dbReference>
<dbReference type="GO" id="GO:0007034">
    <property type="term" value="P:vacuolar transport"/>
    <property type="evidence" value="ECO:0007669"/>
    <property type="project" value="UniProtKB-ARBA"/>
</dbReference>
<evidence type="ECO:0000256" key="1">
    <source>
        <dbReference type="ARBA" id="ARBA00004116"/>
    </source>
</evidence>